<dbReference type="Proteomes" id="UP000238390">
    <property type="component" value="Plasmid unnamed2"/>
</dbReference>
<dbReference type="GO" id="GO:0006310">
    <property type="term" value="P:DNA recombination"/>
    <property type="evidence" value="ECO:0007669"/>
    <property type="project" value="UniProtKB-KW"/>
</dbReference>
<sequence>MTSEEIQLHLSAGKLVTQLALAWSDKLSFILDDKMAIKRLRFEDLLQDQAEQDGGEDALAQFDASFTLMMLTFAEFLPALFEALGGIEVPQGV</sequence>
<dbReference type="GO" id="GO:0004527">
    <property type="term" value="F:exonuclease activity"/>
    <property type="evidence" value="ECO:0007669"/>
    <property type="project" value="UniProtKB-KW"/>
</dbReference>
<keyword evidence="5" id="KW-0233">DNA recombination</keyword>
<organism evidence="6 7">
    <name type="scientific">Pseudomonas paraeruginosa</name>
    <dbReference type="NCBI Taxonomy" id="2994495"/>
    <lineage>
        <taxon>Bacteria</taxon>
        <taxon>Pseudomonadati</taxon>
        <taxon>Pseudomonadota</taxon>
        <taxon>Gammaproteobacteria</taxon>
        <taxon>Pseudomonadales</taxon>
        <taxon>Pseudomonadaceae</taxon>
        <taxon>Pseudomonas</taxon>
    </lineage>
</organism>
<dbReference type="GO" id="GO:0000018">
    <property type="term" value="P:regulation of DNA recombination"/>
    <property type="evidence" value="ECO:0007669"/>
    <property type="project" value="TreeGrafter"/>
</dbReference>
<dbReference type="Pfam" id="PF04381">
    <property type="entry name" value="RdgC"/>
    <property type="match status" value="1"/>
</dbReference>
<dbReference type="PANTHER" id="PTHR38103">
    <property type="entry name" value="RECOMBINATION-ASSOCIATED PROTEIN RDGC"/>
    <property type="match status" value="1"/>
</dbReference>
<evidence type="ECO:0000256" key="2">
    <source>
        <dbReference type="ARBA" id="ARBA00008657"/>
    </source>
</evidence>
<evidence type="ECO:0000313" key="7">
    <source>
        <dbReference type="Proteomes" id="UP000238390"/>
    </source>
</evidence>
<keyword evidence="7" id="KW-1185">Reference proteome</keyword>
<dbReference type="InterPro" id="IPR007476">
    <property type="entry name" value="RdgC"/>
</dbReference>
<keyword evidence="6" id="KW-0540">Nuclease</keyword>
<dbReference type="EMBL" id="CP027170">
    <property type="protein sequence ID" value="AVK09428.1"/>
    <property type="molecule type" value="Genomic_DNA"/>
</dbReference>
<keyword evidence="4" id="KW-0963">Cytoplasm</keyword>
<evidence type="ECO:0000256" key="4">
    <source>
        <dbReference type="ARBA" id="ARBA00022490"/>
    </source>
</evidence>
<dbReference type="GO" id="GO:0043590">
    <property type="term" value="C:bacterial nucleoid"/>
    <property type="evidence" value="ECO:0007669"/>
    <property type="project" value="TreeGrafter"/>
</dbReference>
<comment type="subcellular location">
    <subcellularLocation>
        <location evidence="1">Cytoplasm</location>
        <location evidence="1">Nucleoid</location>
    </subcellularLocation>
</comment>
<evidence type="ECO:0000256" key="5">
    <source>
        <dbReference type="ARBA" id="ARBA00023172"/>
    </source>
</evidence>
<proteinExistence type="inferred from homology"/>
<keyword evidence="6" id="KW-0269">Exonuclease</keyword>
<reference evidence="6 7" key="1">
    <citation type="submission" date="2018-02" db="EMBL/GenBank/DDBJ databases">
        <title>FDA/CDC Antimicrobial Resistant Isolate Bank Genome Sequencing.</title>
        <authorList>
            <person name="Benahmed F.H."/>
            <person name="Lutgring J.D."/>
            <person name="Yoo B."/>
            <person name="Machado M."/>
            <person name="Brown A."/>
            <person name="McAllister G."/>
            <person name="Perry A."/>
            <person name="Halpin A.L."/>
            <person name="Vavikolanu K."/>
            <person name="Ott S."/>
            <person name="Zhao X."/>
            <person name="Tallon L.J."/>
            <person name="Sadzewicz L."/>
            <person name="Aluvathingal J."/>
            <person name="Nadendla S."/>
            <person name="Voskania-kordi A."/>
            <person name="Simonyan V."/>
            <person name="Patel J."/>
            <person name="Shawar R.M."/>
        </authorList>
    </citation>
    <scope>NUCLEOTIDE SEQUENCE [LARGE SCALE GENOMIC DNA]</scope>
    <source>
        <strain evidence="6 7">AR_0356</strain>
        <plasmid evidence="6 7">unnamed2</plasmid>
    </source>
</reference>
<geneLocation type="plasmid" evidence="6 7">
    <name>unnamed2</name>
</geneLocation>
<evidence type="ECO:0000256" key="1">
    <source>
        <dbReference type="ARBA" id="ARBA00004453"/>
    </source>
</evidence>
<gene>
    <name evidence="6" type="ORF">CSB93_6824</name>
</gene>
<accession>A0A2R3J5H1</accession>
<dbReference type="PANTHER" id="PTHR38103:SF1">
    <property type="entry name" value="RECOMBINATION-ASSOCIATED PROTEIN RDGC"/>
    <property type="match status" value="1"/>
</dbReference>
<evidence type="ECO:0000256" key="3">
    <source>
        <dbReference type="ARBA" id="ARBA00022296"/>
    </source>
</evidence>
<dbReference type="GO" id="GO:0003690">
    <property type="term" value="F:double-stranded DNA binding"/>
    <property type="evidence" value="ECO:0007669"/>
    <property type="project" value="TreeGrafter"/>
</dbReference>
<keyword evidence="6" id="KW-0378">Hydrolase</keyword>
<dbReference type="AlphaFoldDB" id="A0A2R3J5H1"/>
<protein>
    <recommendedName>
        <fullName evidence="3">Recombination-associated protein RdgC</fullName>
    </recommendedName>
</protein>
<name>A0A2R3J5H1_9PSED</name>
<evidence type="ECO:0000313" key="6">
    <source>
        <dbReference type="EMBL" id="AVK09428.1"/>
    </source>
</evidence>
<keyword evidence="6" id="KW-0614">Plasmid</keyword>
<comment type="similarity">
    <text evidence="2">Belongs to the RdgC family.</text>
</comment>